<dbReference type="Proteomes" id="UP000189513">
    <property type="component" value="Unassembled WGS sequence"/>
</dbReference>
<dbReference type="PANTHER" id="PTHR12732:SF8">
    <property type="entry name" value="NUCLEAR MRNA EXPORT PROTEIN THP1"/>
    <property type="match status" value="1"/>
</dbReference>
<dbReference type="VEuPathDB" id="FungiDB:BON22_2613"/>
<dbReference type="STRING" id="36022.A0A061AXD7"/>
<dbReference type="InterPro" id="IPR036388">
    <property type="entry name" value="WH-like_DNA-bd_sf"/>
</dbReference>
<dbReference type="PANTHER" id="PTHR12732">
    <property type="entry name" value="UNCHARACTERIZED PROTEASOME COMPONENT REGION PCI-CONTAINING"/>
    <property type="match status" value="1"/>
</dbReference>
<accession>A0A061AXD7</accession>
<protein>
    <submittedName>
        <fullName evidence="1">CYFA0S09e01354g1_1</fullName>
    </submittedName>
    <submittedName>
        <fullName evidence="2">Nuclear mRNA export protein THP1</fullName>
    </submittedName>
</protein>
<dbReference type="InterPro" id="IPR045114">
    <property type="entry name" value="Csn12-like"/>
</dbReference>
<keyword evidence="3" id="KW-1185">Reference proteome</keyword>
<sequence>MASQQFLGQILQVSSSAANNNDVSSQLAELLSVDLSRSSTSAQVGALQGALSGATDAQLLKTVEDQKLFDGDWPAFESTVVSYLKYCRDLDPWSILKSHDLILTFFNDLAVAFMNTMHGNQLSTVMYNTVRYMMPLVKRVDVVLNAAVPGKKFKRLIFVSSVLSKLFNHVRALKGRSSKKVLTLFIANNLNKIYFIIDSPLLCQNIFANMNLLDHKFSQYPKAQQVEYRYILGRYYLIKNQIINSFTHLNWAFTHAPRSEQKNILKILRYLIPVSLLAGRIPSKRVITQYPELHHHYTPLIIHMKTGNLFAFEQHLSQNQEYFKQKHILILLAQRSRILIFRNLFLNVQRTHPTSNRLTFIELQAALRKSIRSPQEQQHAFNDQFLYQTLDESVDIPFVENVCSSLIENYLMKGNLATKNQLVVLSRSDGFPDVFSTYQRIYGGGNGESWMDE</sequence>
<dbReference type="EMBL" id="LK052894">
    <property type="protein sequence ID" value="CDR42333.1"/>
    <property type="molecule type" value="Genomic_DNA"/>
</dbReference>
<dbReference type="SMART" id="SM00753">
    <property type="entry name" value="PAM"/>
    <property type="match status" value="1"/>
</dbReference>
<dbReference type="GO" id="GO:0006368">
    <property type="term" value="P:transcription elongation by RNA polymerase II"/>
    <property type="evidence" value="ECO:0007669"/>
    <property type="project" value="TreeGrafter"/>
</dbReference>
<evidence type="ECO:0000313" key="3">
    <source>
        <dbReference type="Proteomes" id="UP000189513"/>
    </source>
</evidence>
<organism evidence="1">
    <name type="scientific">Cyberlindnera fabianii</name>
    <name type="common">Yeast</name>
    <name type="synonym">Hansenula fabianii</name>
    <dbReference type="NCBI Taxonomy" id="36022"/>
    <lineage>
        <taxon>Eukaryota</taxon>
        <taxon>Fungi</taxon>
        <taxon>Dikarya</taxon>
        <taxon>Ascomycota</taxon>
        <taxon>Saccharomycotina</taxon>
        <taxon>Saccharomycetes</taxon>
        <taxon>Phaffomycetales</taxon>
        <taxon>Phaffomycetaceae</taxon>
        <taxon>Cyberlindnera</taxon>
    </lineage>
</organism>
<dbReference type="EMBL" id="MPUK01000004">
    <property type="protein sequence ID" value="ONH67403.1"/>
    <property type="molecule type" value="Genomic_DNA"/>
</dbReference>
<dbReference type="GO" id="GO:0000973">
    <property type="term" value="P:post-transcriptional tethering of RNA polymerase II gene DNA at nuclear periphery"/>
    <property type="evidence" value="ECO:0007669"/>
    <property type="project" value="TreeGrafter"/>
</dbReference>
<proteinExistence type="predicted"/>
<dbReference type="OMA" id="NILINMI"/>
<name>A0A061AXD7_CYBFA</name>
<reference evidence="2" key="3">
    <citation type="submission" date="2017-01" db="EMBL/GenBank/DDBJ databases">
        <authorList>
            <person name="Mah S.A."/>
            <person name="Swanson W.J."/>
            <person name="Moy G.W."/>
            <person name="Vacquier V.D."/>
        </authorList>
    </citation>
    <scope>NUCLEOTIDE SEQUENCE [LARGE SCALE GENOMIC DNA]</scope>
    <source>
        <strain evidence="2">65</strain>
    </source>
</reference>
<gene>
    <name evidence="2" type="ORF">BON22_2613</name>
    <name evidence="1" type="ORF">CYFA0S_09e01354g</name>
</gene>
<dbReference type="OrthoDB" id="5404651at2759"/>
<evidence type="ECO:0000313" key="2">
    <source>
        <dbReference type="EMBL" id="ONH67403.1"/>
    </source>
</evidence>
<evidence type="ECO:0000313" key="1">
    <source>
        <dbReference type="EMBL" id="CDR42333.1"/>
    </source>
</evidence>
<dbReference type="AlphaFoldDB" id="A0A061AXD7"/>
<dbReference type="GO" id="GO:0016973">
    <property type="term" value="P:poly(A)+ mRNA export from nucleus"/>
    <property type="evidence" value="ECO:0007669"/>
    <property type="project" value="TreeGrafter"/>
</dbReference>
<reference evidence="3" key="2">
    <citation type="journal article" date="2017" name="Genome Announc.">
        <title>Genome sequences of Cyberlindnera fabianii 65, Pichia kudriavzevii 129, and Saccharomyces cerevisiae 131 isolated from fermented masau fruits in Zimbabwe.</title>
        <authorList>
            <person name="van Rijswijck I.M.H."/>
            <person name="Derks M.F.L."/>
            <person name="Abee T."/>
            <person name="de Ridder D."/>
            <person name="Smid E.J."/>
        </authorList>
    </citation>
    <scope>NUCLEOTIDE SEQUENCE [LARGE SCALE GENOMIC DNA]</scope>
    <source>
        <strain evidence="3">65</strain>
    </source>
</reference>
<reference evidence="1" key="1">
    <citation type="journal article" date="2014" name="Genome Announc.">
        <title>Genome sequence of the yeast Cyberlindnera fabianii (Hansenula fabianii).</title>
        <authorList>
            <person name="Freel K.C."/>
            <person name="Sarilar V."/>
            <person name="Neuveglise C."/>
            <person name="Devillers H."/>
            <person name="Friedrich A."/>
            <person name="Schacherer J."/>
        </authorList>
    </citation>
    <scope>NUCLEOTIDE SEQUENCE</scope>
    <source>
        <strain evidence="1">YJS4271</strain>
    </source>
</reference>
<dbReference type="Gene3D" id="1.10.10.10">
    <property type="entry name" value="Winged helix-like DNA-binding domain superfamily/Winged helix DNA-binding domain"/>
    <property type="match status" value="1"/>
</dbReference>
<dbReference type="GO" id="GO:0003690">
    <property type="term" value="F:double-stranded DNA binding"/>
    <property type="evidence" value="ECO:0007669"/>
    <property type="project" value="InterPro"/>
</dbReference>
<dbReference type="GO" id="GO:0003723">
    <property type="term" value="F:RNA binding"/>
    <property type="evidence" value="ECO:0007669"/>
    <property type="project" value="InterPro"/>
</dbReference>
<dbReference type="GO" id="GO:0070390">
    <property type="term" value="C:transcription export complex 2"/>
    <property type="evidence" value="ECO:0007669"/>
    <property type="project" value="TreeGrafter"/>
</dbReference>